<dbReference type="EMBL" id="ML119656">
    <property type="protein sequence ID" value="RPA84893.1"/>
    <property type="molecule type" value="Genomic_DNA"/>
</dbReference>
<name>A0A3N4IFG7_ASCIM</name>
<dbReference type="Proteomes" id="UP000275078">
    <property type="component" value="Unassembled WGS sequence"/>
</dbReference>
<evidence type="ECO:0000313" key="3">
    <source>
        <dbReference type="Proteomes" id="UP000275078"/>
    </source>
</evidence>
<reference evidence="2 3" key="1">
    <citation type="journal article" date="2018" name="Nat. Ecol. Evol.">
        <title>Pezizomycetes genomes reveal the molecular basis of ectomycorrhizal truffle lifestyle.</title>
        <authorList>
            <person name="Murat C."/>
            <person name="Payen T."/>
            <person name="Noel B."/>
            <person name="Kuo A."/>
            <person name="Morin E."/>
            <person name="Chen J."/>
            <person name="Kohler A."/>
            <person name="Krizsan K."/>
            <person name="Balestrini R."/>
            <person name="Da Silva C."/>
            <person name="Montanini B."/>
            <person name="Hainaut M."/>
            <person name="Levati E."/>
            <person name="Barry K.W."/>
            <person name="Belfiori B."/>
            <person name="Cichocki N."/>
            <person name="Clum A."/>
            <person name="Dockter R.B."/>
            <person name="Fauchery L."/>
            <person name="Guy J."/>
            <person name="Iotti M."/>
            <person name="Le Tacon F."/>
            <person name="Lindquist E.A."/>
            <person name="Lipzen A."/>
            <person name="Malagnac F."/>
            <person name="Mello A."/>
            <person name="Molinier V."/>
            <person name="Miyauchi S."/>
            <person name="Poulain J."/>
            <person name="Riccioni C."/>
            <person name="Rubini A."/>
            <person name="Sitrit Y."/>
            <person name="Splivallo R."/>
            <person name="Traeger S."/>
            <person name="Wang M."/>
            <person name="Zifcakova L."/>
            <person name="Wipf D."/>
            <person name="Zambonelli A."/>
            <person name="Paolocci F."/>
            <person name="Nowrousian M."/>
            <person name="Ottonello S."/>
            <person name="Baldrian P."/>
            <person name="Spatafora J.W."/>
            <person name="Henrissat B."/>
            <person name="Nagy L.G."/>
            <person name="Aury J.M."/>
            <person name="Wincker P."/>
            <person name="Grigoriev I.V."/>
            <person name="Bonfante P."/>
            <person name="Martin F.M."/>
        </authorList>
    </citation>
    <scope>NUCLEOTIDE SEQUENCE [LARGE SCALE GENOMIC DNA]</scope>
    <source>
        <strain evidence="2 3">RN42</strain>
    </source>
</reference>
<organism evidence="2 3">
    <name type="scientific">Ascobolus immersus RN42</name>
    <dbReference type="NCBI Taxonomy" id="1160509"/>
    <lineage>
        <taxon>Eukaryota</taxon>
        <taxon>Fungi</taxon>
        <taxon>Dikarya</taxon>
        <taxon>Ascomycota</taxon>
        <taxon>Pezizomycotina</taxon>
        <taxon>Pezizomycetes</taxon>
        <taxon>Pezizales</taxon>
        <taxon>Ascobolaceae</taxon>
        <taxon>Ascobolus</taxon>
    </lineage>
</organism>
<evidence type="ECO:0000313" key="2">
    <source>
        <dbReference type="EMBL" id="RPA84893.1"/>
    </source>
</evidence>
<gene>
    <name evidence="2" type="ORF">BJ508DRAFT_303289</name>
</gene>
<proteinExistence type="predicted"/>
<keyword evidence="3" id="KW-1185">Reference proteome</keyword>
<feature type="compositionally biased region" description="Polar residues" evidence="1">
    <location>
        <begin position="69"/>
        <end position="78"/>
    </location>
</feature>
<evidence type="ECO:0000256" key="1">
    <source>
        <dbReference type="SAM" id="MobiDB-lite"/>
    </source>
</evidence>
<feature type="compositionally biased region" description="Polar residues" evidence="1">
    <location>
        <begin position="40"/>
        <end position="55"/>
    </location>
</feature>
<accession>A0A3N4IFG7</accession>
<protein>
    <submittedName>
        <fullName evidence="2">Uncharacterized protein</fullName>
    </submittedName>
</protein>
<feature type="compositionally biased region" description="Low complexity" evidence="1">
    <location>
        <begin position="56"/>
        <end position="68"/>
    </location>
</feature>
<sequence>MFNFLLPKRHRSSRERSKSVTTKNKKLPPTPPPSSSSSSDLSEYYNTHPHNTHLGSSSNGRDSPSSFSTYSMSNSRPFTPQRPYPSVEESLREEYEKAIREGRRGSFSVINGSGIVLGGNAGPSFSTGRRASISHKKSPRCLCGRC</sequence>
<feature type="region of interest" description="Disordered" evidence="1">
    <location>
        <begin position="1"/>
        <end position="91"/>
    </location>
</feature>
<dbReference type="AlphaFoldDB" id="A0A3N4IFG7"/>